<feature type="region of interest" description="Disordered" evidence="5">
    <location>
        <begin position="397"/>
        <end position="456"/>
    </location>
</feature>
<feature type="compositionally biased region" description="Low complexity" evidence="5">
    <location>
        <begin position="1018"/>
        <end position="1034"/>
    </location>
</feature>
<feature type="compositionally biased region" description="Basic and acidic residues" evidence="5">
    <location>
        <begin position="192"/>
        <end position="201"/>
    </location>
</feature>
<evidence type="ECO:0000256" key="1">
    <source>
        <dbReference type="ARBA" id="ARBA00005358"/>
    </source>
</evidence>
<dbReference type="PANTHER" id="PTHR16484">
    <property type="entry name" value="PARTITIONING DEFECTIVE 3 RELATED"/>
    <property type="match status" value="1"/>
</dbReference>
<dbReference type="GO" id="GO:0005912">
    <property type="term" value="C:adherens junction"/>
    <property type="evidence" value="ECO:0007669"/>
    <property type="project" value="TreeGrafter"/>
</dbReference>
<dbReference type="GO" id="GO:0051660">
    <property type="term" value="P:establishment of centrosome localization"/>
    <property type="evidence" value="ECO:0007669"/>
    <property type="project" value="TreeGrafter"/>
</dbReference>
<feature type="compositionally biased region" description="Low complexity" evidence="5">
    <location>
        <begin position="422"/>
        <end position="451"/>
    </location>
</feature>
<feature type="compositionally biased region" description="Basic and acidic residues" evidence="5">
    <location>
        <begin position="993"/>
        <end position="1006"/>
    </location>
</feature>
<proteinExistence type="evidence at transcript level"/>
<feature type="compositionally biased region" description="Polar residues" evidence="5">
    <location>
        <begin position="1572"/>
        <end position="1598"/>
    </location>
</feature>
<feature type="domain" description="PDZ" evidence="6">
    <location>
        <begin position="596"/>
        <end position="671"/>
    </location>
</feature>
<dbReference type="Pfam" id="PF12053">
    <property type="entry name" value="Par3_HAL_N_term"/>
    <property type="match status" value="1"/>
</dbReference>
<evidence type="ECO:0000313" key="7">
    <source>
        <dbReference type="EMBL" id="CAB3264654.1"/>
    </source>
</evidence>
<feature type="compositionally biased region" description="Polar residues" evidence="5">
    <location>
        <begin position="1388"/>
        <end position="1397"/>
    </location>
</feature>
<dbReference type="InterPro" id="IPR036034">
    <property type="entry name" value="PDZ_sf"/>
</dbReference>
<accession>A0A6F9DMK2</accession>
<dbReference type="PROSITE" id="PS50106">
    <property type="entry name" value="PDZ"/>
    <property type="match status" value="3"/>
</dbReference>
<dbReference type="GO" id="GO:0035091">
    <property type="term" value="F:phosphatidylinositol binding"/>
    <property type="evidence" value="ECO:0007669"/>
    <property type="project" value="TreeGrafter"/>
</dbReference>
<dbReference type="GO" id="GO:0005938">
    <property type="term" value="C:cell cortex"/>
    <property type="evidence" value="ECO:0007669"/>
    <property type="project" value="TreeGrafter"/>
</dbReference>
<feature type="compositionally biased region" description="Basic and acidic residues" evidence="5">
    <location>
        <begin position="1634"/>
        <end position="1662"/>
    </location>
</feature>
<feature type="compositionally biased region" description="Basic and acidic residues" evidence="5">
    <location>
        <begin position="958"/>
        <end position="976"/>
    </location>
</feature>
<feature type="compositionally biased region" description="Basic and acidic residues" evidence="5">
    <location>
        <begin position="208"/>
        <end position="231"/>
    </location>
</feature>
<dbReference type="PANTHER" id="PTHR16484:SF17">
    <property type="entry name" value="BAZOOKA, ISOFORM B"/>
    <property type="match status" value="1"/>
</dbReference>
<dbReference type="GO" id="GO:0045197">
    <property type="term" value="P:establishment or maintenance of epithelial cell apical/basal polarity"/>
    <property type="evidence" value="ECO:0007669"/>
    <property type="project" value="TreeGrafter"/>
</dbReference>
<keyword evidence="3" id="KW-0677">Repeat</keyword>
<feature type="compositionally biased region" description="Polar residues" evidence="5">
    <location>
        <begin position="1607"/>
        <end position="1633"/>
    </location>
</feature>
<keyword evidence="4" id="KW-0131">Cell cycle</keyword>
<evidence type="ECO:0000256" key="4">
    <source>
        <dbReference type="ARBA" id="ARBA00023306"/>
    </source>
</evidence>
<name>A0A6F9DMK2_9ASCI</name>
<dbReference type="InterPro" id="IPR052213">
    <property type="entry name" value="PAR3"/>
</dbReference>
<protein>
    <submittedName>
        <fullName evidence="7">Partitioning defective 3 homolog B-like</fullName>
    </submittedName>
</protein>
<gene>
    <name evidence="7" type="primary">Pard3b</name>
</gene>
<dbReference type="Pfam" id="PF00595">
    <property type="entry name" value="PDZ"/>
    <property type="match status" value="3"/>
</dbReference>
<dbReference type="SUPFAM" id="SSF50156">
    <property type="entry name" value="PDZ domain-like"/>
    <property type="match status" value="3"/>
</dbReference>
<dbReference type="GO" id="GO:0030010">
    <property type="term" value="P:establishment of cell polarity"/>
    <property type="evidence" value="ECO:0007669"/>
    <property type="project" value="TreeGrafter"/>
</dbReference>
<dbReference type="GO" id="GO:0016324">
    <property type="term" value="C:apical plasma membrane"/>
    <property type="evidence" value="ECO:0007669"/>
    <property type="project" value="TreeGrafter"/>
</dbReference>
<dbReference type="GO" id="GO:0008104">
    <property type="term" value="P:intracellular protein localization"/>
    <property type="evidence" value="ECO:0007669"/>
    <property type="project" value="TreeGrafter"/>
</dbReference>
<feature type="compositionally biased region" description="Polar residues" evidence="5">
    <location>
        <begin position="895"/>
        <end position="938"/>
    </location>
</feature>
<feature type="compositionally biased region" description="Low complexity" evidence="5">
    <location>
        <begin position="770"/>
        <end position="779"/>
    </location>
</feature>
<feature type="compositionally biased region" description="Polar residues" evidence="5">
    <location>
        <begin position="1035"/>
        <end position="1049"/>
    </location>
</feature>
<feature type="region of interest" description="Disordered" evidence="5">
    <location>
        <begin position="91"/>
        <end position="125"/>
    </location>
</feature>
<dbReference type="InterPro" id="IPR021922">
    <property type="entry name" value="Par3/HAL_N"/>
</dbReference>
<feature type="compositionally biased region" description="Polar residues" evidence="5">
    <location>
        <begin position="1531"/>
        <end position="1546"/>
    </location>
</feature>
<dbReference type="Gene3D" id="2.30.42.10">
    <property type="match status" value="3"/>
</dbReference>
<dbReference type="CDD" id="cd23059">
    <property type="entry name" value="PDZ3_Par3-like"/>
    <property type="match status" value="1"/>
</dbReference>
<dbReference type="GO" id="GO:0043296">
    <property type="term" value="C:apical junction complex"/>
    <property type="evidence" value="ECO:0007669"/>
    <property type="project" value="TreeGrafter"/>
</dbReference>
<feature type="domain" description="PDZ" evidence="6">
    <location>
        <begin position="302"/>
        <end position="378"/>
    </location>
</feature>
<organism evidence="7">
    <name type="scientific">Phallusia mammillata</name>
    <dbReference type="NCBI Taxonomy" id="59560"/>
    <lineage>
        <taxon>Eukaryota</taxon>
        <taxon>Metazoa</taxon>
        <taxon>Chordata</taxon>
        <taxon>Tunicata</taxon>
        <taxon>Ascidiacea</taxon>
        <taxon>Phlebobranchia</taxon>
        <taxon>Ascidiidae</taxon>
        <taxon>Phallusia</taxon>
    </lineage>
</organism>
<comment type="similarity">
    <text evidence="1">Belongs to the PAR3 family.</text>
</comment>
<feature type="compositionally biased region" description="Basic and acidic residues" evidence="5">
    <location>
        <begin position="1350"/>
        <end position="1366"/>
    </location>
</feature>
<evidence type="ECO:0000256" key="3">
    <source>
        <dbReference type="ARBA" id="ARBA00022737"/>
    </source>
</evidence>
<dbReference type="GO" id="GO:0000226">
    <property type="term" value="P:microtubule cytoskeleton organization"/>
    <property type="evidence" value="ECO:0007669"/>
    <property type="project" value="TreeGrafter"/>
</dbReference>
<feature type="domain" description="PDZ" evidence="6">
    <location>
        <begin position="479"/>
        <end position="565"/>
    </location>
</feature>
<feature type="compositionally biased region" description="Polar residues" evidence="5">
    <location>
        <begin position="175"/>
        <end position="191"/>
    </location>
</feature>
<feature type="region of interest" description="Disordered" evidence="5">
    <location>
        <begin position="169"/>
        <end position="231"/>
    </location>
</feature>
<dbReference type="GO" id="GO:0051301">
    <property type="term" value="P:cell division"/>
    <property type="evidence" value="ECO:0007669"/>
    <property type="project" value="UniProtKB-KW"/>
</dbReference>
<feature type="region of interest" description="Disordered" evidence="5">
    <location>
        <begin position="895"/>
        <end position="1051"/>
    </location>
</feature>
<feature type="region of interest" description="Disordered" evidence="5">
    <location>
        <begin position="1239"/>
        <end position="1314"/>
    </location>
</feature>
<evidence type="ECO:0000256" key="5">
    <source>
        <dbReference type="SAM" id="MobiDB-lite"/>
    </source>
</evidence>
<dbReference type="EMBL" id="LR788792">
    <property type="protein sequence ID" value="CAB3264654.1"/>
    <property type="molecule type" value="mRNA"/>
</dbReference>
<keyword evidence="2" id="KW-0132">Cell division</keyword>
<evidence type="ECO:0000259" key="6">
    <source>
        <dbReference type="PROSITE" id="PS50106"/>
    </source>
</evidence>
<dbReference type="Gene3D" id="3.10.20.90">
    <property type="entry name" value="Phosphatidylinositol 3-kinase Catalytic Subunit, Chain A, domain 1"/>
    <property type="match status" value="1"/>
</dbReference>
<dbReference type="SMART" id="SM00228">
    <property type="entry name" value="PDZ"/>
    <property type="match status" value="3"/>
</dbReference>
<dbReference type="GO" id="GO:0007155">
    <property type="term" value="P:cell adhesion"/>
    <property type="evidence" value="ECO:0007669"/>
    <property type="project" value="TreeGrafter"/>
</dbReference>
<dbReference type="CDD" id="cd23058">
    <property type="entry name" value="PDZ2_Par3-like"/>
    <property type="match status" value="1"/>
</dbReference>
<feature type="compositionally biased region" description="Basic and acidic residues" evidence="5">
    <location>
        <begin position="1239"/>
        <end position="1294"/>
    </location>
</feature>
<reference evidence="7" key="1">
    <citation type="submission" date="2020-04" db="EMBL/GenBank/DDBJ databases">
        <authorList>
            <person name="Neveu A P."/>
        </authorList>
    </citation>
    <scope>NUCLEOTIDE SEQUENCE</scope>
    <source>
        <tissue evidence="7">Whole embryo</tissue>
    </source>
</reference>
<dbReference type="FunFam" id="2.30.42.10:FF:000078">
    <property type="entry name" value="Partitioning defective 3 homolog B"/>
    <property type="match status" value="1"/>
</dbReference>
<feature type="compositionally biased region" description="Polar residues" evidence="5">
    <location>
        <begin position="1429"/>
        <end position="1442"/>
    </location>
</feature>
<dbReference type="InterPro" id="IPR001478">
    <property type="entry name" value="PDZ"/>
</dbReference>
<sequence>MKVTVCFGNIRVVVPCGKDNLTVADLQKQACARYRKIIGKSSDYWVRILQLGSAVDGGILDWDDLVQDVVEDKEKLIAVFEEEEVQHADWDLSSAVSSDDRSTPQRPAVKHPSYELSNGGSRQRYMDHGSLGSSFYSRDSSLEVDVGIETLKSNSQIVVRQESDSSFNAAGVMHNHNSPLNSMSQAEQSRYNGRDNGEQRRPSRYSRRSRESNSTSREEPNNNKALSENDSKVYFKRDKFRQSMASGLSESLDSESPSYNQAERDYFYDNSYQSDLSANLADNIRQLSFAERLNLPWFYRESQELLLINDGTPLGFQVGSYHDPKSNKFVGLVVKSITAGSRVDRENLLQPGDLIVEINHRVLLDLSPDVAHAILKESLYYHELQFRILPVEERDRHIPSPTRKKQSSVPPALTLTMPSPQAISESNSALSASQLSASASSMSTHESPSASPTSKVPLIAQQSYDNVSLYTRKIGNQITISFKKDAQGLGFSITARDTTTIGDPGPIYIKNILPKGAAIVDGRLRAGDRLLSVNDQELSGLSQEEAVKILRSVPSGSVVNLTISRQSETLPRKLQDDPITDKMINEDNSREYFMFEIPLNDTGSAGLGISLKGNQSKKTGQDLGIFVKAVFHGGAAWQDGRLKANDQLIQVNGRSLTGVTNHEAIDILRASMSTEGNVRGMIQMVVARRKVSQNGLSSRVSSEASSDLSDSILDQFHNLTKPDAPAHVHVKQASMPSLLMETSFGPEDISEVNTSFQCTTLDRSTRRGRSTATGAVARRISSQNHKRSRSVSNDADKLDVEVVSKVREKILNSSTSSFLSNLIRSSVASPTPSTQPTAPGVYATWTIPRTHRVPKRSLSLKNIKGDVDSLIANTSVSEDSRRSAFEAITANEITETDASVVNPSGDQQQSSHQRNEGTFSSVSSNEHSSQRARPTSPVNPDVVVSEDDWPMSPSYDPFNRESAIRQSISEKRRDAVTRYFPNGDGPKNAKNKHNTEIGKKEAEPKKVNHVRNLSSPVSLNKSKYNSKNSNNSSSAGSHQNLSPQPSQDDSVAISRTPIAVVELNPPADNSLSTNGFRKSISTESLAATANAVQATAPVSNGSKYFTPHFLDLPGRNVDVGPTLGIAKSSSLESLQTAVESCFASETSKENPYPRPMPRVVRGRVLNDSFRAALDRSYDMSGEIPTIKQMETDNNVREEESFRTSATSSSEDSVLKLNKKRSNAKGTKLFGLFKINKTKRSPDAHMKSRVSENELHKQHLEARRERDFERMKEENERIQAKARELRSKQAEEQKRVNTNYERPRPPSVPVTAMQRIKHDDPITWYKESASGRHSVDPTAMQNHRYASGGGRRHEPTSPDPRYNKHDQIPSPPPRSIKHLKKDEHRKFSENVNTYSSLPRQPRRGSRSTDDESQHHQYGRMNSAEEVSPNLRHTGSGRVSSSRIENLEFYNRQKPNSVRKRSPPRPQVPAGSMAGGKAPLKKSPSHDDGRKGRTLYYDDTEKTEPSRNLYGSKGQHGYHQREKSPEPPPQSFYVIQTESQNTSQNRVSPSIVVRRSAVSPGGARAPRWVHPNQRHSVYTDTPSKFYTTTTPQVRSPSFQSGPVKAKPFSPSNQRGNGSMASQTQVRRVSSPSTSEIADRNREAYHKLMQSRRNEDSDGTYEKIEISAPYNL</sequence>
<evidence type="ECO:0000256" key="2">
    <source>
        <dbReference type="ARBA" id="ARBA00022618"/>
    </source>
</evidence>
<feature type="region of interest" description="Disordered" evidence="5">
    <location>
        <begin position="762"/>
        <end position="793"/>
    </location>
</feature>
<feature type="region of interest" description="Disordered" evidence="5">
    <location>
        <begin position="1327"/>
        <end position="1669"/>
    </location>
</feature>